<evidence type="ECO:0008006" key="2">
    <source>
        <dbReference type="Google" id="ProtNLM"/>
    </source>
</evidence>
<dbReference type="AlphaFoldDB" id="A0A0F9DGX4"/>
<dbReference type="Pfam" id="PF05135">
    <property type="entry name" value="Phage_connect_1"/>
    <property type="match status" value="1"/>
</dbReference>
<proteinExistence type="predicted"/>
<sequence length="185" mass="20216">MANPQVATVPATEPVTLDEVKRRLRIEITNSDDDDLLNDLTQAARARAEAFLNRRLVTQTLDFFVDAFPATDFIELPGGRLASITSLKYTDSDNLETTWTATNYFASITAEPGRLHLAFNISWPTATLKPRDAVVVRYVVGYGAAAAVPFGIRAGMMLAIGHLFHNRSDVVIQQGVTAIEIPQAA</sequence>
<gene>
    <name evidence="1" type="ORF">LCGC14_2547900</name>
</gene>
<accession>A0A0F9DGX4</accession>
<dbReference type="EMBL" id="LAZR01041741">
    <property type="protein sequence ID" value="KKL11228.1"/>
    <property type="molecule type" value="Genomic_DNA"/>
</dbReference>
<name>A0A0F9DGX4_9ZZZZ</name>
<organism evidence="1">
    <name type="scientific">marine sediment metagenome</name>
    <dbReference type="NCBI Taxonomy" id="412755"/>
    <lineage>
        <taxon>unclassified sequences</taxon>
        <taxon>metagenomes</taxon>
        <taxon>ecological metagenomes</taxon>
    </lineage>
</organism>
<dbReference type="InterPro" id="IPR006450">
    <property type="entry name" value="Phage_HK97_gp6-like"/>
</dbReference>
<comment type="caution">
    <text evidence="1">The sequence shown here is derived from an EMBL/GenBank/DDBJ whole genome shotgun (WGS) entry which is preliminary data.</text>
</comment>
<dbReference type="Gene3D" id="1.10.3230.30">
    <property type="entry name" value="Phage gp6-like head-tail connector protein"/>
    <property type="match status" value="1"/>
</dbReference>
<reference evidence="1" key="1">
    <citation type="journal article" date="2015" name="Nature">
        <title>Complex archaea that bridge the gap between prokaryotes and eukaryotes.</title>
        <authorList>
            <person name="Spang A."/>
            <person name="Saw J.H."/>
            <person name="Jorgensen S.L."/>
            <person name="Zaremba-Niedzwiedzka K."/>
            <person name="Martijn J."/>
            <person name="Lind A.E."/>
            <person name="van Eijk R."/>
            <person name="Schleper C."/>
            <person name="Guy L."/>
            <person name="Ettema T.J."/>
        </authorList>
    </citation>
    <scope>NUCLEOTIDE SEQUENCE</scope>
</reference>
<dbReference type="NCBIfam" id="TIGR01560">
    <property type="entry name" value="put_DNA_pack"/>
    <property type="match status" value="1"/>
</dbReference>
<protein>
    <recommendedName>
        <fullName evidence="2">Phage gp6-like head-tail connector protein</fullName>
    </recommendedName>
</protein>
<evidence type="ECO:0000313" key="1">
    <source>
        <dbReference type="EMBL" id="KKL11228.1"/>
    </source>
</evidence>
<dbReference type="InterPro" id="IPR011738">
    <property type="entry name" value="Phage_CHP"/>
</dbReference>
<dbReference type="InterPro" id="IPR021146">
    <property type="entry name" value="Phage_gp6-like_head-tail"/>
</dbReference>
<feature type="non-terminal residue" evidence="1">
    <location>
        <position position="185"/>
    </location>
</feature>
<dbReference type="NCBIfam" id="TIGR02215">
    <property type="entry name" value="phage_chp_gp8"/>
    <property type="match status" value="1"/>
</dbReference>